<dbReference type="InterPro" id="IPR032904">
    <property type="entry name" value="MenG"/>
</dbReference>
<dbReference type="PROSITE" id="PS01183">
    <property type="entry name" value="UBIE_1"/>
    <property type="match status" value="1"/>
</dbReference>
<dbReference type="RefSeq" id="WP_244348738.1">
    <property type="nucleotide sequence ID" value="NZ_JAFIRA010000002.1"/>
</dbReference>
<evidence type="ECO:0000256" key="4">
    <source>
        <dbReference type="HAMAP-Rule" id="MF_01982"/>
    </source>
</evidence>
<dbReference type="InterPro" id="IPR023576">
    <property type="entry name" value="UbiE/COQ5_MeTrFase_CS"/>
</dbReference>
<gene>
    <name evidence="5" type="primary">ubiE</name>
    <name evidence="4" type="synonym">menG</name>
    <name evidence="5" type="ORF">JX360_01640</name>
</gene>
<dbReference type="Pfam" id="PF01209">
    <property type="entry name" value="Ubie_methyltran"/>
    <property type="match status" value="1"/>
</dbReference>
<proteinExistence type="inferred from homology"/>
<dbReference type="GO" id="GO:0032259">
    <property type="term" value="P:methylation"/>
    <property type="evidence" value="ECO:0007669"/>
    <property type="project" value="UniProtKB-KW"/>
</dbReference>
<dbReference type="PANTHER" id="PTHR43591:SF24">
    <property type="entry name" value="2-METHOXY-6-POLYPRENYL-1,4-BENZOQUINOL METHYLASE, MITOCHONDRIAL"/>
    <property type="match status" value="1"/>
</dbReference>
<comment type="pathway">
    <text evidence="4">Cofactor biosynthesis; phylloquinone biosynthesis.</text>
</comment>
<dbReference type="PROSITE" id="PS51608">
    <property type="entry name" value="SAM_MT_UBIE"/>
    <property type="match status" value="1"/>
</dbReference>
<dbReference type="Proteomes" id="UP000830835">
    <property type="component" value="Unassembled WGS sequence"/>
</dbReference>
<evidence type="ECO:0000256" key="2">
    <source>
        <dbReference type="ARBA" id="ARBA00022679"/>
    </source>
</evidence>
<dbReference type="InterPro" id="IPR029063">
    <property type="entry name" value="SAM-dependent_MTases_sf"/>
</dbReference>
<dbReference type="PANTHER" id="PTHR43591">
    <property type="entry name" value="METHYLTRANSFERASE"/>
    <property type="match status" value="1"/>
</dbReference>
<keyword evidence="1 4" id="KW-0489">Methyltransferase</keyword>
<keyword evidence="3 4" id="KW-0949">S-adenosyl-L-methionine</keyword>
<dbReference type="HAMAP" id="MF_01813">
    <property type="entry name" value="MenG_UbiE_methyltr"/>
    <property type="match status" value="1"/>
</dbReference>
<dbReference type="GO" id="GO:0008168">
    <property type="term" value="F:methyltransferase activity"/>
    <property type="evidence" value="ECO:0007669"/>
    <property type="project" value="UniProtKB-KW"/>
</dbReference>
<dbReference type="InterPro" id="IPR004033">
    <property type="entry name" value="UbiE/COQ5_MeTrFase"/>
</dbReference>
<evidence type="ECO:0000313" key="5">
    <source>
        <dbReference type="EMBL" id="MCJ2541616.1"/>
    </source>
</evidence>
<evidence type="ECO:0000256" key="3">
    <source>
        <dbReference type="ARBA" id="ARBA00022691"/>
    </source>
</evidence>
<comment type="catalytic activity">
    <reaction evidence="4">
        <text>demethylphylloquinol + S-adenosyl-L-methionine = phylloquinol + S-adenosyl-L-homocysteine + H(+)</text>
        <dbReference type="Rhea" id="RHEA:40551"/>
        <dbReference type="ChEBI" id="CHEBI:15378"/>
        <dbReference type="ChEBI" id="CHEBI:28433"/>
        <dbReference type="ChEBI" id="CHEBI:57856"/>
        <dbReference type="ChEBI" id="CHEBI:59789"/>
        <dbReference type="ChEBI" id="CHEBI:87844"/>
        <dbReference type="EC" id="2.1.1.329"/>
    </reaction>
</comment>
<evidence type="ECO:0000313" key="6">
    <source>
        <dbReference type="Proteomes" id="UP000830835"/>
    </source>
</evidence>
<organism evidence="5 6">
    <name type="scientific">Thermostichus vulcanus str. 'Rupite'</name>
    <dbReference type="NCBI Taxonomy" id="2813851"/>
    <lineage>
        <taxon>Bacteria</taxon>
        <taxon>Bacillati</taxon>
        <taxon>Cyanobacteriota</taxon>
        <taxon>Cyanophyceae</taxon>
        <taxon>Thermostichales</taxon>
        <taxon>Thermostichaceae</taxon>
        <taxon>Thermostichus</taxon>
    </lineage>
</organism>
<comment type="caution">
    <text evidence="5">The sequence shown here is derived from an EMBL/GenBank/DDBJ whole genome shotgun (WGS) entry which is preliminary data.</text>
</comment>
<protein>
    <recommendedName>
        <fullName evidence="4">2-phytyl-1,4-naphtoquinone methyltransferase</fullName>
        <ecNumber evidence="4">2.1.1.329</ecNumber>
    </recommendedName>
    <alternativeName>
        <fullName evidence="4">Demethylphylloquinone methyltransferase</fullName>
    </alternativeName>
</protein>
<comment type="similarity">
    <text evidence="4">Belongs to the class I-like SAM-binding methyltransferase superfamily. MenG/UbiE family.</text>
</comment>
<dbReference type="Gene3D" id="3.40.50.150">
    <property type="entry name" value="Vaccinia Virus protein VP39"/>
    <property type="match status" value="1"/>
</dbReference>
<dbReference type="SUPFAM" id="SSF53335">
    <property type="entry name" value="S-adenosyl-L-methionine-dependent methyltransferases"/>
    <property type="match status" value="1"/>
</dbReference>
<dbReference type="CDD" id="cd02440">
    <property type="entry name" value="AdoMet_MTases"/>
    <property type="match status" value="1"/>
</dbReference>
<dbReference type="HAMAP" id="MF_01982">
    <property type="entry name" value="MenG_phylloquinone_subfam"/>
    <property type="match status" value="1"/>
</dbReference>
<sequence>MPSPTAEQPEQIRELFNRIAPHYDDLNQKLSLGLHRVWKQMTVRWANVPLGGQALDLCCGSGDLALLLARRVGRRGHVVGLDFSPAMLSIAGSRSRRVLPGYSLEWVLGDALALPFADHCFDGITMGYGLRNVTDIPRALQEIKRVLKPGGRAAILDFHRPTGIPLLEQFQRWYLNTQVVAQAKALGLGEDYAYIDPSLERFPSGEEQKQLALAAGFEQVTFFPLMAGMMGVLVIEKST</sequence>
<dbReference type="NCBIfam" id="TIGR01934">
    <property type="entry name" value="MenG_MenH_UbiE"/>
    <property type="match status" value="1"/>
</dbReference>
<accession>A0ABT0C783</accession>
<comment type="function">
    <text evidence="4">Methyltransferase required for the conversion of 2-phytyl-1,4-beta-naphthoquinol to phylloquinol.</text>
</comment>
<reference evidence="5" key="1">
    <citation type="submission" date="2021-02" db="EMBL/GenBank/DDBJ databases">
        <title>The CRISPR/cas machinery reduction and long-range gene transfer in the hot spring cyanobacterium Synechococcus.</title>
        <authorList>
            <person name="Dvorak P."/>
            <person name="Jahodarova E."/>
            <person name="Hasler P."/>
            <person name="Poulickova A."/>
        </authorList>
    </citation>
    <scope>NUCLEOTIDE SEQUENCE</scope>
    <source>
        <strain evidence="5">Rupite</strain>
    </source>
</reference>
<keyword evidence="6" id="KW-1185">Reference proteome</keyword>
<dbReference type="NCBIfam" id="NF001244">
    <property type="entry name" value="PRK00216.1-5"/>
    <property type="match status" value="1"/>
</dbReference>
<name>A0ABT0C783_THEVL</name>
<evidence type="ECO:0000256" key="1">
    <source>
        <dbReference type="ARBA" id="ARBA00022603"/>
    </source>
</evidence>
<keyword evidence="2 4" id="KW-0808">Transferase</keyword>
<dbReference type="EMBL" id="JAFIRA010000002">
    <property type="protein sequence ID" value="MCJ2541616.1"/>
    <property type="molecule type" value="Genomic_DNA"/>
</dbReference>
<dbReference type="EC" id="2.1.1.329" evidence="4"/>